<evidence type="ECO:0000313" key="8">
    <source>
        <dbReference type="EMBL" id="MCY1080389.1"/>
    </source>
</evidence>
<protein>
    <recommendedName>
        <fullName evidence="5">Transport permease protein</fullName>
    </recommendedName>
</protein>
<dbReference type="InterPro" id="IPR000412">
    <property type="entry name" value="ABC_2_transport"/>
</dbReference>
<feature type="transmembrane region" description="Helical" evidence="5">
    <location>
        <begin position="218"/>
        <end position="244"/>
    </location>
</feature>
<feature type="transmembrane region" description="Helical" evidence="5">
    <location>
        <begin position="146"/>
        <end position="169"/>
    </location>
</feature>
<comment type="similarity">
    <text evidence="5">Belongs to the ABC-2 integral membrane protein family.</text>
</comment>
<dbReference type="PANTHER" id="PTHR43229">
    <property type="entry name" value="NODULATION PROTEIN J"/>
    <property type="match status" value="1"/>
</dbReference>
<accession>A0ABT4AGT0</accession>
<dbReference type="PRINTS" id="PR00164">
    <property type="entry name" value="ABC2TRNSPORT"/>
</dbReference>
<feature type="transmembrane region" description="Helical" evidence="5">
    <location>
        <begin position="68"/>
        <end position="91"/>
    </location>
</feature>
<keyword evidence="9" id="KW-1185">Reference proteome</keyword>
<evidence type="ECO:0000256" key="1">
    <source>
        <dbReference type="ARBA" id="ARBA00004141"/>
    </source>
</evidence>
<reference evidence="8 9" key="1">
    <citation type="submission" date="2022-11" db="EMBL/GenBank/DDBJ databases">
        <title>Minimal conservation of predation-associated metabolite biosynthetic gene clusters underscores biosynthetic potential of Myxococcota including descriptions for ten novel species: Archangium lansinium sp. nov., Myxococcus landrumus sp. nov., Nannocystis bai.</title>
        <authorList>
            <person name="Ahearne A."/>
            <person name="Stevens C."/>
            <person name="Phillips K."/>
        </authorList>
    </citation>
    <scope>NUCLEOTIDE SEQUENCE [LARGE SCALE GENOMIC DNA]</scope>
    <source>
        <strain evidence="8 9">MIWBW</strain>
    </source>
</reference>
<evidence type="ECO:0000256" key="6">
    <source>
        <dbReference type="SAM" id="MobiDB-lite"/>
    </source>
</evidence>
<dbReference type="PIRSF" id="PIRSF006648">
    <property type="entry name" value="DrrB"/>
    <property type="match status" value="1"/>
</dbReference>
<dbReference type="PROSITE" id="PS51012">
    <property type="entry name" value="ABC_TM2"/>
    <property type="match status" value="1"/>
</dbReference>
<evidence type="ECO:0000313" key="9">
    <source>
        <dbReference type="Proteomes" id="UP001207654"/>
    </source>
</evidence>
<keyword evidence="5" id="KW-1003">Cell membrane</keyword>
<comment type="caution">
    <text evidence="8">The sequence shown here is derived from an EMBL/GenBank/DDBJ whole genome shotgun (WGS) entry which is preliminary data.</text>
</comment>
<evidence type="ECO:0000256" key="3">
    <source>
        <dbReference type="ARBA" id="ARBA00022989"/>
    </source>
</evidence>
<comment type="subcellular location">
    <subcellularLocation>
        <location evidence="5">Cell membrane</location>
        <topology evidence="5">Multi-pass membrane protein</topology>
    </subcellularLocation>
    <subcellularLocation>
        <location evidence="1">Membrane</location>
        <topology evidence="1">Multi-pass membrane protein</topology>
    </subcellularLocation>
</comment>
<dbReference type="Pfam" id="PF01061">
    <property type="entry name" value="ABC2_membrane"/>
    <property type="match status" value="1"/>
</dbReference>
<feature type="region of interest" description="Disordered" evidence="6">
    <location>
        <begin position="1"/>
        <end position="35"/>
    </location>
</feature>
<dbReference type="InterPro" id="IPR047817">
    <property type="entry name" value="ABC2_TM_bact-type"/>
</dbReference>
<dbReference type="PANTHER" id="PTHR43229:SF2">
    <property type="entry name" value="NODULATION PROTEIN J"/>
    <property type="match status" value="1"/>
</dbReference>
<keyword evidence="3 5" id="KW-1133">Transmembrane helix</keyword>
<evidence type="ECO:0000256" key="2">
    <source>
        <dbReference type="ARBA" id="ARBA00022692"/>
    </source>
</evidence>
<sequence length="302" mass="31834">MNAPATTVPAPDVLGEPEAEPTRVEPLSSAARSSTEERAPGALALQWATVRVLLMRDVVRFFRQPSRIVGALAQPILFWFVIGAGFAGSFRVEGAQGLDYQRFSYPGVVTMVVLFSAIFATISVIEDRREGFLQSVLAGPGSRLSVVLGKALGSSAIALLQASLFLLFAPLAGVTVASLDVPLLVTVMVLSALGLTGMGIALAWWVRSTAGYHAVMSIVLLPMWVLSGAMFPLKGAGPLLAWVMRLNPMRFSVEGVRRALYGAEASLAVGTSSSGAGLEVPVLFAFATVFLGLAALSVSRRE</sequence>
<dbReference type="InterPro" id="IPR013525">
    <property type="entry name" value="ABC2_TM"/>
</dbReference>
<feature type="transmembrane region" description="Helical" evidence="5">
    <location>
        <begin position="280"/>
        <end position="298"/>
    </location>
</feature>
<dbReference type="InterPro" id="IPR051784">
    <property type="entry name" value="Nod_factor_ABC_transporter"/>
</dbReference>
<dbReference type="Proteomes" id="UP001207654">
    <property type="component" value="Unassembled WGS sequence"/>
</dbReference>
<feature type="transmembrane region" description="Helical" evidence="5">
    <location>
        <begin position="103"/>
        <end position="125"/>
    </location>
</feature>
<keyword evidence="5" id="KW-0813">Transport</keyword>
<evidence type="ECO:0000256" key="4">
    <source>
        <dbReference type="ARBA" id="ARBA00023136"/>
    </source>
</evidence>
<dbReference type="EMBL" id="JAPNKA010000001">
    <property type="protein sequence ID" value="MCY1080389.1"/>
    <property type="molecule type" value="Genomic_DNA"/>
</dbReference>
<evidence type="ECO:0000259" key="7">
    <source>
        <dbReference type="PROSITE" id="PS51012"/>
    </source>
</evidence>
<proteinExistence type="inferred from homology"/>
<evidence type="ECO:0000256" key="5">
    <source>
        <dbReference type="RuleBase" id="RU361157"/>
    </source>
</evidence>
<name>A0ABT4AGT0_9BACT</name>
<dbReference type="RefSeq" id="WP_267539057.1">
    <property type="nucleotide sequence ID" value="NZ_JAPNKA010000001.1"/>
</dbReference>
<feature type="transmembrane region" description="Helical" evidence="5">
    <location>
        <begin position="181"/>
        <end position="206"/>
    </location>
</feature>
<gene>
    <name evidence="8" type="ORF">OV287_38645</name>
</gene>
<organism evidence="8 9">
    <name type="scientific">Archangium lansingense</name>
    <dbReference type="NCBI Taxonomy" id="2995310"/>
    <lineage>
        <taxon>Bacteria</taxon>
        <taxon>Pseudomonadati</taxon>
        <taxon>Myxococcota</taxon>
        <taxon>Myxococcia</taxon>
        <taxon>Myxococcales</taxon>
        <taxon>Cystobacterineae</taxon>
        <taxon>Archangiaceae</taxon>
        <taxon>Archangium</taxon>
    </lineage>
</organism>
<keyword evidence="2 5" id="KW-0812">Transmembrane</keyword>
<keyword evidence="4 5" id="KW-0472">Membrane</keyword>
<feature type="domain" description="ABC transmembrane type-2" evidence="7">
    <location>
        <begin position="66"/>
        <end position="301"/>
    </location>
</feature>